<dbReference type="EMBL" id="JAMKPW020000003">
    <property type="protein sequence ID" value="KAK8219668.1"/>
    <property type="molecule type" value="Genomic_DNA"/>
</dbReference>
<accession>A0ACC3SLU6</accession>
<gene>
    <name evidence="1" type="ORF">M8818_000642</name>
</gene>
<dbReference type="Proteomes" id="UP001320706">
    <property type="component" value="Unassembled WGS sequence"/>
</dbReference>
<protein>
    <submittedName>
        <fullName evidence="1">Uncharacterized protein</fullName>
    </submittedName>
</protein>
<sequence length="332" mass="36531">MSLAPPGKGSRPGASRSASSSSLRGTVEIETQPLSPIIRTSASTSDLPSEVGAVAAEKHAEKQAMHLPMPARPTYERAGDSADLRSDLASPVIPTSAVEHLIAGLHTDQHAIPQSGHGHVATLFAGESHKSFPAHVELLKSKSPYFSRLYAATPEPSRADCTYTELDEYAFALFVRWLYGGKLHGPSDFHTLHHYLCLYVLALRFETEGLRNNVMNMVRSYYRRQNMTAPTYRLEYIYTSTSGANHMRNFLTTTAAYRCLCEKPVAPGVYISDSVQALLAKGGDFSNDFAASLVKLSRNGIVDVRKGFDCVFHDHADGKVCPRYLMEPYMDE</sequence>
<evidence type="ECO:0000313" key="2">
    <source>
        <dbReference type="Proteomes" id="UP001320706"/>
    </source>
</evidence>
<evidence type="ECO:0000313" key="1">
    <source>
        <dbReference type="EMBL" id="KAK8219668.1"/>
    </source>
</evidence>
<organism evidence="1 2">
    <name type="scientific">Zalaria obscura</name>
    <dbReference type="NCBI Taxonomy" id="2024903"/>
    <lineage>
        <taxon>Eukaryota</taxon>
        <taxon>Fungi</taxon>
        <taxon>Dikarya</taxon>
        <taxon>Ascomycota</taxon>
        <taxon>Pezizomycotina</taxon>
        <taxon>Dothideomycetes</taxon>
        <taxon>Dothideomycetidae</taxon>
        <taxon>Dothideales</taxon>
        <taxon>Zalariaceae</taxon>
        <taxon>Zalaria</taxon>
    </lineage>
</organism>
<keyword evidence="2" id="KW-1185">Reference proteome</keyword>
<reference evidence="1" key="1">
    <citation type="submission" date="2024-02" db="EMBL/GenBank/DDBJ databases">
        <title>Metagenome Assembled Genome of Zalaria obscura JY119.</title>
        <authorList>
            <person name="Vighnesh L."/>
            <person name="Jagadeeshwari U."/>
            <person name="Venkata Ramana C."/>
            <person name="Sasikala C."/>
        </authorList>
    </citation>
    <scope>NUCLEOTIDE SEQUENCE</scope>
    <source>
        <strain evidence="1">JY119</strain>
    </source>
</reference>
<proteinExistence type="predicted"/>
<name>A0ACC3SLU6_9PEZI</name>
<comment type="caution">
    <text evidence="1">The sequence shown here is derived from an EMBL/GenBank/DDBJ whole genome shotgun (WGS) entry which is preliminary data.</text>
</comment>